<dbReference type="PANTHER" id="PTHR43104:SF4">
    <property type="entry name" value="L-2-HYDROXYGLUTARATE DEHYDROGENASE, MITOCHONDRIAL"/>
    <property type="match status" value="1"/>
</dbReference>
<evidence type="ECO:0000256" key="3">
    <source>
        <dbReference type="ARBA" id="ARBA00022827"/>
    </source>
</evidence>
<dbReference type="Gene3D" id="3.30.9.10">
    <property type="entry name" value="D-Amino Acid Oxidase, subunit A, domain 2"/>
    <property type="match status" value="1"/>
</dbReference>
<dbReference type="AlphaFoldDB" id="A0A1S6HRG1"/>
<dbReference type="Gene3D" id="3.50.50.60">
    <property type="entry name" value="FAD/NAD(P)-binding domain"/>
    <property type="match status" value="1"/>
</dbReference>
<keyword evidence="2" id="KW-0285">Flavoprotein</keyword>
<name>A0A1S6HRG1_9GAMM</name>
<dbReference type="InterPro" id="IPR006076">
    <property type="entry name" value="FAD-dep_OxRdtase"/>
</dbReference>
<evidence type="ECO:0000256" key="4">
    <source>
        <dbReference type="ARBA" id="ARBA00023002"/>
    </source>
</evidence>
<keyword evidence="8" id="KW-1185">Reference proteome</keyword>
<evidence type="ECO:0000256" key="2">
    <source>
        <dbReference type="ARBA" id="ARBA00022630"/>
    </source>
</evidence>
<dbReference type="STRING" id="225848.Sps_02941"/>
<dbReference type="SUPFAM" id="SSF51905">
    <property type="entry name" value="FAD/NAD(P)-binding domain"/>
    <property type="match status" value="1"/>
</dbReference>
<dbReference type="OrthoDB" id="9801699at2"/>
<accession>A0A1S6HRG1</accession>
<dbReference type="PANTHER" id="PTHR43104">
    <property type="entry name" value="L-2-HYDROXYGLUTARATE DEHYDROGENASE, MITOCHONDRIAL"/>
    <property type="match status" value="1"/>
</dbReference>
<dbReference type="RefSeq" id="WP_077753182.1">
    <property type="nucleotide sequence ID" value="NZ_CP014782.1"/>
</dbReference>
<comment type="similarity">
    <text evidence="5">Belongs to the L2HGDH family.</text>
</comment>
<dbReference type="InterPro" id="IPR036188">
    <property type="entry name" value="FAD/NAD-bd_sf"/>
</dbReference>
<dbReference type="GO" id="GO:0047545">
    <property type="term" value="F:(S)-2-hydroxyglutarate dehydrogenase activity"/>
    <property type="evidence" value="ECO:0007669"/>
    <property type="project" value="TreeGrafter"/>
</dbReference>
<evidence type="ECO:0000313" key="8">
    <source>
        <dbReference type="Proteomes" id="UP000189545"/>
    </source>
</evidence>
<sequence length="375" mass="40945">MDKVDAVVVGAGVVGLAIAARLSSKLSNVLIIDKHQRFGEETSSRNSEVIHAGIYYPEQSLKAKLCVEGKLALYEYCQKRKVPFSRLGKLIVAQNSDQHAYLEDLQLRARNNGVEDLVWQSHRDLHRFSSELKASTGLLSPSTGILDSHRYMQSLLAEAESNGAMLAANTQFIGAEPTDKGFNLSLDIDGEVMSLQSRYLINSAGLYSTDVAKNIAGAGKENIPELYWCKGHYFSYTGKSPFSKLVYPVPERNIAGLGVHATVDIGGQLKFGPDTQYISRSTIPDYSIDTSLKPKFLEAIKCYFPGIDANKLQASYSGIRPKLQGPNTSFADFRIDGSEAHGIEGLINLFGIESPGLTASLAIAKHVAEQLEINK</sequence>
<evidence type="ECO:0000313" key="7">
    <source>
        <dbReference type="EMBL" id="AQS38088.1"/>
    </source>
</evidence>
<keyword evidence="4" id="KW-0560">Oxidoreductase</keyword>
<gene>
    <name evidence="7" type="ORF">Sps_02941</name>
</gene>
<reference evidence="7 8" key="1">
    <citation type="submission" date="2016-03" db="EMBL/GenBank/DDBJ databases">
        <title>Complete genome sequence of Shewanella psychrophila WP2, a deep sea bacterium isolated from west Pacific sediment.</title>
        <authorList>
            <person name="Xu G."/>
            <person name="Jian H."/>
        </authorList>
    </citation>
    <scope>NUCLEOTIDE SEQUENCE [LARGE SCALE GENOMIC DNA]</scope>
    <source>
        <strain evidence="7 8">WP2</strain>
    </source>
</reference>
<keyword evidence="3" id="KW-0274">FAD</keyword>
<organism evidence="7 8">
    <name type="scientific">Shewanella psychrophila</name>
    <dbReference type="NCBI Taxonomy" id="225848"/>
    <lineage>
        <taxon>Bacteria</taxon>
        <taxon>Pseudomonadati</taxon>
        <taxon>Pseudomonadota</taxon>
        <taxon>Gammaproteobacteria</taxon>
        <taxon>Alteromonadales</taxon>
        <taxon>Shewanellaceae</taxon>
        <taxon>Shewanella</taxon>
    </lineage>
</organism>
<feature type="domain" description="FAD dependent oxidoreductase" evidence="6">
    <location>
        <begin position="5"/>
        <end position="369"/>
    </location>
</feature>
<evidence type="ECO:0000256" key="5">
    <source>
        <dbReference type="ARBA" id="ARBA00037941"/>
    </source>
</evidence>
<evidence type="ECO:0000256" key="1">
    <source>
        <dbReference type="ARBA" id="ARBA00001974"/>
    </source>
</evidence>
<protein>
    <submittedName>
        <fullName evidence="7">Putative dehydrogenase</fullName>
    </submittedName>
</protein>
<evidence type="ECO:0000259" key="6">
    <source>
        <dbReference type="Pfam" id="PF01266"/>
    </source>
</evidence>
<dbReference type="Pfam" id="PF01266">
    <property type="entry name" value="DAO"/>
    <property type="match status" value="1"/>
</dbReference>
<dbReference type="KEGG" id="spsw:Sps_02941"/>
<proteinExistence type="inferred from homology"/>
<dbReference type="Proteomes" id="UP000189545">
    <property type="component" value="Chromosome"/>
</dbReference>
<dbReference type="EMBL" id="CP014782">
    <property type="protein sequence ID" value="AQS38088.1"/>
    <property type="molecule type" value="Genomic_DNA"/>
</dbReference>
<comment type="cofactor">
    <cofactor evidence="1">
        <name>FAD</name>
        <dbReference type="ChEBI" id="CHEBI:57692"/>
    </cofactor>
</comment>